<reference evidence="4 5" key="1">
    <citation type="submission" date="2012-08" db="EMBL/GenBank/DDBJ databases">
        <title>Whole genome shotgun sequence of Kineosphaera limosa NBRC 100340.</title>
        <authorList>
            <person name="Yoshida I."/>
            <person name="Isaki S."/>
            <person name="Hosoyama A."/>
            <person name="Tsuchikane K."/>
            <person name="Katsumata H."/>
            <person name="Ando Y."/>
            <person name="Ohji S."/>
            <person name="Hamada M."/>
            <person name="Tamura T."/>
            <person name="Yamazoe A."/>
            <person name="Yamazaki S."/>
            <person name="Fujita N."/>
        </authorList>
    </citation>
    <scope>NUCLEOTIDE SEQUENCE [LARGE SCALE GENOMIC DNA]</scope>
    <source>
        <strain evidence="4 5">NBRC 100340</strain>
    </source>
</reference>
<dbReference type="CDD" id="cd07051">
    <property type="entry name" value="BMC_like_1_repeat1"/>
    <property type="match status" value="1"/>
</dbReference>
<dbReference type="eggNOG" id="COG4577">
    <property type="taxonomic scope" value="Bacteria"/>
</dbReference>
<dbReference type="InterPro" id="IPR044870">
    <property type="entry name" value="BMC_CP"/>
</dbReference>
<keyword evidence="2" id="KW-1283">Bacterial microcompartment</keyword>
<evidence type="ECO:0000256" key="2">
    <source>
        <dbReference type="ARBA" id="ARBA00024446"/>
    </source>
</evidence>
<dbReference type="RefSeq" id="WP_006594419.1">
    <property type="nucleotide sequence ID" value="NZ_BAHD01000086.1"/>
</dbReference>
<dbReference type="InterPro" id="IPR037233">
    <property type="entry name" value="CcmK-like_sf"/>
</dbReference>
<evidence type="ECO:0000256" key="1">
    <source>
        <dbReference type="ARBA" id="ARBA00024322"/>
    </source>
</evidence>
<sequence>MTVDDFSLRAYCHIDRMQPQFAAFIGTITQGDPPVEGMASLYVEMAPGNWVFRVVDKVVKATDVRPGTQIVEREFGMFEVHSMSQADVLRAGEVTLEELGLGMTDRVKPIIASIQVITNVNPYQAQLLNRFNRGTMLVAGQTMLVLEVAPAAYITLAANEAEKAAPVYLNHFSAVGRFGRLWMSGSEADILAARDAAVGAIEAITGGPGA</sequence>
<proteinExistence type="predicted"/>
<dbReference type="GO" id="GO:0031469">
    <property type="term" value="C:bacterial microcompartment"/>
    <property type="evidence" value="ECO:0007669"/>
    <property type="project" value="UniProtKB-SubCell"/>
</dbReference>
<protein>
    <recommendedName>
        <fullName evidence="3">BMC circularly permuted domain-containing protein</fullName>
    </recommendedName>
</protein>
<dbReference type="Gene3D" id="3.30.70.1710">
    <property type="match status" value="2"/>
</dbReference>
<keyword evidence="5" id="KW-1185">Reference proteome</keyword>
<dbReference type="STRING" id="1184609.KILIM_086_00130"/>
<dbReference type="PROSITE" id="PS51931">
    <property type="entry name" value="BMC_CP"/>
    <property type="match status" value="1"/>
</dbReference>
<feature type="domain" description="BMC circularly permuted" evidence="3">
    <location>
        <begin position="110"/>
        <end position="210"/>
    </location>
</feature>
<dbReference type="OrthoDB" id="5800762at2"/>
<name>K6X0L1_9MICO</name>
<comment type="caution">
    <text evidence="4">The sequence shown here is derived from an EMBL/GenBank/DDBJ whole genome shotgun (WGS) entry which is preliminary data.</text>
</comment>
<dbReference type="CDD" id="cd07052">
    <property type="entry name" value="BMC_like_1_repeat2"/>
    <property type="match status" value="1"/>
</dbReference>
<dbReference type="Proteomes" id="UP000008366">
    <property type="component" value="Unassembled WGS sequence"/>
</dbReference>
<accession>K6X0L1</accession>
<evidence type="ECO:0000313" key="4">
    <source>
        <dbReference type="EMBL" id="GAB97887.1"/>
    </source>
</evidence>
<dbReference type="InterPro" id="IPR000249">
    <property type="entry name" value="BMC_dom"/>
</dbReference>
<evidence type="ECO:0000259" key="3">
    <source>
        <dbReference type="PROSITE" id="PS51931"/>
    </source>
</evidence>
<comment type="subcellular location">
    <subcellularLocation>
        <location evidence="1">Bacterial microcompartment</location>
    </subcellularLocation>
</comment>
<dbReference type="AlphaFoldDB" id="K6X0L1"/>
<dbReference type="SMART" id="SM00877">
    <property type="entry name" value="BMC"/>
    <property type="match status" value="1"/>
</dbReference>
<dbReference type="SUPFAM" id="SSF143414">
    <property type="entry name" value="CcmK-like"/>
    <property type="match status" value="1"/>
</dbReference>
<organism evidence="4 5">
    <name type="scientific">Kineosphaera limosa NBRC 100340</name>
    <dbReference type="NCBI Taxonomy" id="1184609"/>
    <lineage>
        <taxon>Bacteria</taxon>
        <taxon>Bacillati</taxon>
        <taxon>Actinomycetota</taxon>
        <taxon>Actinomycetes</taxon>
        <taxon>Micrococcales</taxon>
        <taxon>Dermatophilaceae</taxon>
        <taxon>Kineosphaera</taxon>
    </lineage>
</organism>
<gene>
    <name evidence="4" type="ORF">KILIM_086_00130</name>
</gene>
<dbReference type="EMBL" id="BAHD01000086">
    <property type="protein sequence ID" value="GAB97887.1"/>
    <property type="molecule type" value="Genomic_DNA"/>
</dbReference>
<evidence type="ECO:0000313" key="5">
    <source>
        <dbReference type="Proteomes" id="UP000008366"/>
    </source>
</evidence>